<evidence type="ECO:0000313" key="2">
    <source>
        <dbReference type="EMBL" id="STX81618.1"/>
    </source>
</evidence>
<dbReference type="SUPFAM" id="SSF54593">
    <property type="entry name" value="Glyoxalase/Bleomycin resistance protein/Dihydroxybiphenyl dioxygenase"/>
    <property type="match status" value="1"/>
</dbReference>
<evidence type="ECO:0000313" key="3">
    <source>
        <dbReference type="Proteomes" id="UP000254794"/>
    </source>
</evidence>
<dbReference type="Gene3D" id="3.10.180.10">
    <property type="entry name" value="2,3-Dihydroxybiphenyl 1,2-Dioxygenase, domain 1"/>
    <property type="match status" value="1"/>
</dbReference>
<reference evidence="2 3" key="1">
    <citation type="submission" date="2018-06" db="EMBL/GenBank/DDBJ databases">
        <authorList>
            <consortium name="Pathogen Informatics"/>
            <person name="Doyle S."/>
        </authorList>
    </citation>
    <scope>NUCLEOTIDE SEQUENCE [LARGE SCALE GENOMIC DNA]</scope>
    <source>
        <strain evidence="2 3">NCTC13316</strain>
    </source>
</reference>
<proteinExistence type="predicted"/>
<dbReference type="InterPro" id="IPR004360">
    <property type="entry name" value="Glyas_Fos-R_dOase_dom"/>
</dbReference>
<protein>
    <submittedName>
        <fullName evidence="2">Glyoxalase/bleomycin resistance protein</fullName>
    </submittedName>
</protein>
<dbReference type="InterPro" id="IPR037523">
    <property type="entry name" value="VOC_core"/>
</dbReference>
<keyword evidence="3" id="KW-1185">Reference proteome</keyword>
<organism evidence="2 3">
    <name type="scientific">Legionella busanensis</name>
    <dbReference type="NCBI Taxonomy" id="190655"/>
    <lineage>
        <taxon>Bacteria</taxon>
        <taxon>Pseudomonadati</taxon>
        <taxon>Pseudomonadota</taxon>
        <taxon>Gammaproteobacteria</taxon>
        <taxon>Legionellales</taxon>
        <taxon>Legionellaceae</taxon>
        <taxon>Legionella</taxon>
    </lineage>
</organism>
<dbReference type="Proteomes" id="UP000254794">
    <property type="component" value="Unassembled WGS sequence"/>
</dbReference>
<gene>
    <name evidence="2" type="ORF">NCTC13316_03491</name>
</gene>
<name>A0A378K9J4_9GAMM</name>
<dbReference type="OrthoDB" id="9800438at2"/>
<dbReference type="InterPro" id="IPR029068">
    <property type="entry name" value="Glyas_Bleomycin-R_OHBP_Dase"/>
</dbReference>
<dbReference type="EMBL" id="UGOD01000006">
    <property type="protein sequence ID" value="STX81618.1"/>
    <property type="molecule type" value="Genomic_DNA"/>
</dbReference>
<dbReference type="CDD" id="cd07262">
    <property type="entry name" value="VOC_like"/>
    <property type="match status" value="1"/>
</dbReference>
<dbReference type="PROSITE" id="PS51819">
    <property type="entry name" value="VOC"/>
    <property type="match status" value="1"/>
</dbReference>
<dbReference type="PANTHER" id="PTHR35006">
    <property type="entry name" value="GLYOXALASE FAMILY PROTEIN (AFU_ORTHOLOGUE AFUA_5G14830)"/>
    <property type="match status" value="1"/>
</dbReference>
<feature type="domain" description="VOC" evidence="1">
    <location>
        <begin position="3"/>
        <end position="124"/>
    </location>
</feature>
<accession>A0A378K9J4</accession>
<dbReference type="PANTHER" id="PTHR35006:SF4">
    <property type="entry name" value="BLR7706 PROTEIN"/>
    <property type="match status" value="1"/>
</dbReference>
<dbReference type="Pfam" id="PF00903">
    <property type="entry name" value="Glyoxalase"/>
    <property type="match status" value="1"/>
</dbReference>
<sequence>MKIFNHVQIKVRDLKTSRRLYDAIMDILDYPVVLDIKNVVVGYGTSSHDMFEIRQFDKESSLSNSIHLAFNASSIKSVDAFYYAALANGAKCNGKPGFRPEYEEGYYAAFVIDPDGHNIEAVFATKP</sequence>
<dbReference type="AlphaFoldDB" id="A0A378K9J4"/>
<evidence type="ECO:0000259" key="1">
    <source>
        <dbReference type="PROSITE" id="PS51819"/>
    </source>
</evidence>
<dbReference type="RefSeq" id="WP_115332980.1">
    <property type="nucleotide sequence ID" value="NZ_CAAAHP010000008.1"/>
</dbReference>